<dbReference type="SMART" id="SM00421">
    <property type="entry name" value="HTH_LUXR"/>
    <property type="match status" value="1"/>
</dbReference>
<evidence type="ECO:0000313" key="7">
    <source>
        <dbReference type="Proteomes" id="UP000005631"/>
    </source>
</evidence>
<accession>G8R6H2</accession>
<dbReference type="GO" id="GO:0006355">
    <property type="term" value="P:regulation of DNA-templated transcription"/>
    <property type="evidence" value="ECO:0007669"/>
    <property type="project" value="InterPro"/>
</dbReference>
<dbReference type="Pfam" id="PF00196">
    <property type="entry name" value="GerE"/>
    <property type="match status" value="1"/>
</dbReference>
<dbReference type="PROSITE" id="PS50043">
    <property type="entry name" value="HTH_LUXR_2"/>
    <property type="match status" value="1"/>
</dbReference>
<dbReference type="Pfam" id="PF00072">
    <property type="entry name" value="Response_reg"/>
    <property type="match status" value="1"/>
</dbReference>
<dbReference type="AlphaFoldDB" id="G8R6H2"/>
<evidence type="ECO:0000259" key="5">
    <source>
        <dbReference type="PROSITE" id="PS50110"/>
    </source>
</evidence>
<dbReference type="CDD" id="cd17535">
    <property type="entry name" value="REC_NarL-like"/>
    <property type="match status" value="1"/>
</dbReference>
<keyword evidence="7" id="KW-1185">Reference proteome</keyword>
<dbReference type="InterPro" id="IPR039420">
    <property type="entry name" value="WalR-like"/>
</dbReference>
<reference evidence="6 7" key="1">
    <citation type="journal article" date="2012" name="Stand. Genomic Sci.">
        <title>Genome sequence of the orange-pigmented seawater bacterium Owenweeksia hongkongensis type strain (UST20020801(T)).</title>
        <authorList>
            <person name="Riedel T."/>
            <person name="Held B."/>
            <person name="Nolan M."/>
            <person name="Lucas S."/>
            <person name="Lapidus A."/>
            <person name="Tice H."/>
            <person name="Del Rio T.G."/>
            <person name="Cheng J.F."/>
            <person name="Han C."/>
            <person name="Tapia R."/>
            <person name="Goodwin L.A."/>
            <person name="Pitluck S."/>
            <person name="Liolios K."/>
            <person name="Mavromatis K."/>
            <person name="Pagani I."/>
            <person name="Ivanova N."/>
            <person name="Mikhailova N."/>
            <person name="Pati A."/>
            <person name="Chen A."/>
            <person name="Palaniappan K."/>
            <person name="Rohde M."/>
            <person name="Tindall B.J."/>
            <person name="Detter J.C."/>
            <person name="Goker M."/>
            <person name="Woyke T."/>
            <person name="Bristow J."/>
            <person name="Eisen J.A."/>
            <person name="Markowitz V."/>
            <person name="Hugenholtz P."/>
            <person name="Klenk H.P."/>
            <person name="Kyrpides N.C."/>
        </authorList>
    </citation>
    <scope>NUCLEOTIDE SEQUENCE</scope>
    <source>
        <strain evidence="7">DSM 17368 / JCM 12287 / NRRL B-23963</strain>
    </source>
</reference>
<keyword evidence="2 6" id="KW-0238">DNA-binding</keyword>
<evidence type="ECO:0000256" key="2">
    <source>
        <dbReference type="ARBA" id="ARBA00023125"/>
    </source>
</evidence>
<dbReference type="SMART" id="SM00448">
    <property type="entry name" value="REC"/>
    <property type="match status" value="1"/>
</dbReference>
<dbReference type="STRING" id="926562.Oweho_3486"/>
<evidence type="ECO:0000259" key="4">
    <source>
        <dbReference type="PROSITE" id="PS50043"/>
    </source>
</evidence>
<dbReference type="eggNOG" id="COG2197">
    <property type="taxonomic scope" value="Bacteria"/>
</dbReference>
<dbReference type="SUPFAM" id="SSF46894">
    <property type="entry name" value="C-terminal effector domain of the bipartite response regulators"/>
    <property type="match status" value="1"/>
</dbReference>
<protein>
    <submittedName>
        <fullName evidence="6">Response regulator containing a CheY-like receiver domain and an HTH DNA-binding domain</fullName>
    </submittedName>
</protein>
<dbReference type="RefSeq" id="WP_014203782.1">
    <property type="nucleotide sequence ID" value="NC_016599.1"/>
</dbReference>
<dbReference type="InterPro" id="IPR000792">
    <property type="entry name" value="Tscrpt_reg_LuxR_C"/>
</dbReference>
<dbReference type="InterPro" id="IPR001789">
    <property type="entry name" value="Sig_transdc_resp-reg_receiver"/>
</dbReference>
<dbReference type="CDD" id="cd06170">
    <property type="entry name" value="LuxR_C_like"/>
    <property type="match status" value="1"/>
</dbReference>
<dbReference type="HOGENOM" id="CLU_000445_90_10_10"/>
<dbReference type="SUPFAM" id="SSF52172">
    <property type="entry name" value="CheY-like"/>
    <property type="match status" value="1"/>
</dbReference>
<dbReference type="PROSITE" id="PS50110">
    <property type="entry name" value="RESPONSE_REGULATORY"/>
    <property type="match status" value="1"/>
</dbReference>
<organism evidence="6 7">
    <name type="scientific">Owenweeksia hongkongensis (strain DSM 17368 / CIP 108786 / JCM 12287 / NRRL B-23963 / UST20020801)</name>
    <dbReference type="NCBI Taxonomy" id="926562"/>
    <lineage>
        <taxon>Bacteria</taxon>
        <taxon>Pseudomonadati</taxon>
        <taxon>Bacteroidota</taxon>
        <taxon>Flavobacteriia</taxon>
        <taxon>Flavobacteriales</taxon>
        <taxon>Owenweeksiaceae</taxon>
        <taxon>Owenweeksia</taxon>
    </lineage>
</organism>
<dbReference type="GO" id="GO:0003677">
    <property type="term" value="F:DNA binding"/>
    <property type="evidence" value="ECO:0007669"/>
    <property type="project" value="UniProtKB-KW"/>
</dbReference>
<feature type="domain" description="HTH luxR-type" evidence="4">
    <location>
        <begin position="144"/>
        <end position="209"/>
    </location>
</feature>
<dbReference type="KEGG" id="oho:Oweho_3486"/>
<sequence length="212" mass="23798">MNTIVLAEDHNLIIEGYRLLIDDIDDLEVVATASDGQEAIDALEKHSPDYMILDLHMPVVNGLNVLKHASEYFPSTRVIVISMFGDPSMHREIIRLGAKAYILKNSDRDEFILALNLVMKGKSYYSPDLFKKDTKSLKIPVSSKTISLVNLSPREEEVLTLIAQGLTNKEIGEKLILSHKTIDSHRTKLMKKINVHNAIGLVRYAIANGYDL</sequence>
<evidence type="ECO:0000313" key="6">
    <source>
        <dbReference type="EMBL" id="AEV34435.1"/>
    </source>
</evidence>
<dbReference type="EMBL" id="CP003156">
    <property type="protein sequence ID" value="AEV34435.1"/>
    <property type="molecule type" value="Genomic_DNA"/>
</dbReference>
<dbReference type="GO" id="GO:0000160">
    <property type="term" value="P:phosphorelay signal transduction system"/>
    <property type="evidence" value="ECO:0007669"/>
    <property type="project" value="InterPro"/>
</dbReference>
<dbReference type="InterPro" id="IPR058245">
    <property type="entry name" value="NreC/VraR/RcsB-like_REC"/>
</dbReference>
<keyword evidence="1 3" id="KW-0597">Phosphoprotein</keyword>
<dbReference type="PRINTS" id="PR00038">
    <property type="entry name" value="HTHLUXR"/>
</dbReference>
<dbReference type="InterPro" id="IPR016032">
    <property type="entry name" value="Sig_transdc_resp-reg_C-effctor"/>
</dbReference>
<evidence type="ECO:0000256" key="3">
    <source>
        <dbReference type="PROSITE-ProRule" id="PRU00169"/>
    </source>
</evidence>
<feature type="modified residue" description="4-aspartylphosphate" evidence="3">
    <location>
        <position position="54"/>
    </location>
</feature>
<dbReference type="Proteomes" id="UP000005631">
    <property type="component" value="Chromosome"/>
</dbReference>
<dbReference type="PANTHER" id="PTHR43214:SF43">
    <property type="entry name" value="TWO-COMPONENT RESPONSE REGULATOR"/>
    <property type="match status" value="1"/>
</dbReference>
<gene>
    <name evidence="6" type="ordered locus">Oweho_3486</name>
</gene>
<evidence type="ECO:0000256" key="1">
    <source>
        <dbReference type="ARBA" id="ARBA00022553"/>
    </source>
</evidence>
<name>G8R6H2_OWEHD</name>
<dbReference type="PANTHER" id="PTHR43214">
    <property type="entry name" value="TWO-COMPONENT RESPONSE REGULATOR"/>
    <property type="match status" value="1"/>
</dbReference>
<dbReference type="OrthoDB" id="9795108at2"/>
<dbReference type="Gene3D" id="3.40.50.2300">
    <property type="match status" value="1"/>
</dbReference>
<feature type="domain" description="Response regulatory" evidence="5">
    <location>
        <begin position="3"/>
        <end position="119"/>
    </location>
</feature>
<proteinExistence type="predicted"/>
<dbReference type="InterPro" id="IPR011006">
    <property type="entry name" value="CheY-like_superfamily"/>
</dbReference>